<dbReference type="EC" id="2.7.11.1" evidence="2"/>
<evidence type="ECO:0000259" key="9">
    <source>
        <dbReference type="PROSITE" id="PS50011"/>
    </source>
</evidence>
<feature type="domain" description="Protein kinase" evidence="9">
    <location>
        <begin position="1"/>
        <end position="178"/>
    </location>
</feature>
<dbReference type="Proteomes" id="UP001151752">
    <property type="component" value="Chromosome 4"/>
</dbReference>
<dbReference type="Pfam" id="PF03822">
    <property type="entry name" value="NAF"/>
    <property type="match status" value="1"/>
</dbReference>
<protein>
    <recommendedName>
        <fullName evidence="2">non-specific serine/threonine protein kinase</fullName>
        <ecNumber evidence="2">2.7.11.1</ecNumber>
    </recommendedName>
</protein>
<dbReference type="PROSITE" id="PS50816">
    <property type="entry name" value="NAF"/>
    <property type="match status" value="1"/>
</dbReference>
<comment type="cofactor">
    <cofactor evidence="1">
        <name>Mn(2+)</name>
        <dbReference type="ChEBI" id="CHEBI:29035"/>
    </cofactor>
</comment>
<evidence type="ECO:0000313" key="11">
    <source>
        <dbReference type="EMBL" id="KAJ6739684.1"/>
    </source>
</evidence>
<evidence type="ECO:0000256" key="2">
    <source>
        <dbReference type="ARBA" id="ARBA00012513"/>
    </source>
</evidence>
<dbReference type="Gene3D" id="1.10.510.10">
    <property type="entry name" value="Transferase(Phosphotransferase) domain 1"/>
    <property type="match status" value="1"/>
</dbReference>
<accession>A0A9Q0V035</accession>
<evidence type="ECO:0000259" key="10">
    <source>
        <dbReference type="PROSITE" id="PS50816"/>
    </source>
</evidence>
<dbReference type="EMBL" id="JAPFFM010000010">
    <property type="protein sequence ID" value="KAJ6739684.1"/>
    <property type="molecule type" value="Genomic_DNA"/>
</dbReference>
<dbReference type="GO" id="GO:0007165">
    <property type="term" value="P:signal transduction"/>
    <property type="evidence" value="ECO:0007669"/>
    <property type="project" value="InterPro"/>
</dbReference>
<feature type="transmembrane region" description="Helical" evidence="8">
    <location>
        <begin position="48"/>
        <end position="67"/>
    </location>
</feature>
<evidence type="ECO:0000256" key="3">
    <source>
        <dbReference type="ARBA" id="ARBA00022527"/>
    </source>
</evidence>
<evidence type="ECO:0000313" key="12">
    <source>
        <dbReference type="Proteomes" id="UP001151752"/>
    </source>
</evidence>
<feature type="domain" description="NAF" evidence="10">
    <location>
        <begin position="101"/>
        <end position="125"/>
    </location>
</feature>
<dbReference type="SMART" id="SM00220">
    <property type="entry name" value="S_TKc"/>
    <property type="match status" value="1"/>
</dbReference>
<evidence type="ECO:0000256" key="6">
    <source>
        <dbReference type="ARBA" id="ARBA00022777"/>
    </source>
</evidence>
<reference evidence="11" key="2">
    <citation type="journal article" date="2023" name="Int. J. Mol. Sci.">
        <title>De Novo Assembly and Annotation of 11 Diverse Shrub Willow (Salix) Genomes Reveals Novel Gene Organization in Sex-Linked Regions.</title>
        <authorList>
            <person name="Hyden B."/>
            <person name="Feng K."/>
            <person name="Yates T.B."/>
            <person name="Jawdy S."/>
            <person name="Cereghino C."/>
            <person name="Smart L.B."/>
            <person name="Muchero W."/>
        </authorList>
    </citation>
    <scope>NUCLEOTIDE SEQUENCE</scope>
    <source>
        <tissue evidence="11">Shoot tip</tissue>
    </source>
</reference>
<dbReference type="PANTHER" id="PTHR43895:SF160">
    <property type="entry name" value="CBL-INTERACTING SERINE_THREONINE-PROTEIN KINASE 14"/>
    <property type="match status" value="1"/>
</dbReference>
<keyword evidence="4" id="KW-0808">Transferase</keyword>
<keyword evidence="8" id="KW-1133">Transmembrane helix</keyword>
<dbReference type="Pfam" id="PF00069">
    <property type="entry name" value="Pkinase"/>
    <property type="match status" value="1"/>
</dbReference>
<evidence type="ECO:0000256" key="8">
    <source>
        <dbReference type="SAM" id="Phobius"/>
    </source>
</evidence>
<keyword evidence="8" id="KW-0472">Membrane</keyword>
<name>A0A9Q0V035_9ROSI</name>
<reference evidence="11" key="1">
    <citation type="submission" date="2022-11" db="EMBL/GenBank/DDBJ databases">
        <authorList>
            <person name="Hyden B.L."/>
            <person name="Feng K."/>
            <person name="Yates T."/>
            <person name="Jawdy S."/>
            <person name="Smart L.B."/>
            <person name="Muchero W."/>
        </authorList>
    </citation>
    <scope>NUCLEOTIDE SEQUENCE</scope>
    <source>
        <tissue evidence="11">Shoot tip</tissue>
    </source>
</reference>
<proteinExistence type="predicted"/>
<dbReference type="PROSITE" id="PS50011">
    <property type="entry name" value="PROTEIN_KINASE_DOM"/>
    <property type="match status" value="1"/>
</dbReference>
<dbReference type="Gene3D" id="3.30.310.80">
    <property type="entry name" value="Kinase associated domain 1, KA1"/>
    <property type="match status" value="1"/>
</dbReference>
<keyword evidence="8" id="KW-0812">Transmembrane</keyword>
<comment type="caution">
    <text evidence="11">The sequence shown here is derived from an EMBL/GenBank/DDBJ whole genome shotgun (WGS) entry which is preliminary data.</text>
</comment>
<sequence length="232" mass="26223">MNLKITDFGLSAVTEQVRPDGLLHTLCGTPAYVAPELLAKKGYDGAKVDIWSCGVVLFVLIAGYLPFNDTNLMAMYRKIYKGQYRFPKWTSPDLKRFEEDEDQKSLNAFDIISFSSGFDLSTLFDGSDTTILTERFVSAEKPEKVMEVIEEAAKKEGLEVSKRNNRGAILEGWDGNFIMIIEVHRLTDHLVMIEVKEKKFSTGPGRETWEDKLKPQIRSLIYQPEQAVSGSN</sequence>
<dbReference type="InterPro" id="IPR018451">
    <property type="entry name" value="NAF/FISL_domain"/>
</dbReference>
<dbReference type="CDD" id="cd12195">
    <property type="entry name" value="CIPK_C"/>
    <property type="match status" value="1"/>
</dbReference>
<dbReference type="GO" id="GO:0004674">
    <property type="term" value="F:protein serine/threonine kinase activity"/>
    <property type="evidence" value="ECO:0007669"/>
    <property type="project" value="UniProtKB-KW"/>
</dbReference>
<dbReference type="PANTHER" id="PTHR43895">
    <property type="entry name" value="CALCIUM/CALMODULIN-DEPENDENT PROTEIN KINASE KINASE-RELATED"/>
    <property type="match status" value="1"/>
</dbReference>
<organism evidence="11 12">
    <name type="scientific">Salix koriyanagi</name>
    <dbReference type="NCBI Taxonomy" id="2511006"/>
    <lineage>
        <taxon>Eukaryota</taxon>
        <taxon>Viridiplantae</taxon>
        <taxon>Streptophyta</taxon>
        <taxon>Embryophyta</taxon>
        <taxon>Tracheophyta</taxon>
        <taxon>Spermatophyta</taxon>
        <taxon>Magnoliopsida</taxon>
        <taxon>eudicotyledons</taxon>
        <taxon>Gunneridae</taxon>
        <taxon>Pentapetalae</taxon>
        <taxon>rosids</taxon>
        <taxon>fabids</taxon>
        <taxon>Malpighiales</taxon>
        <taxon>Salicaceae</taxon>
        <taxon>Saliceae</taxon>
        <taxon>Salix</taxon>
    </lineage>
</organism>
<dbReference type="InterPro" id="IPR011009">
    <property type="entry name" value="Kinase-like_dom_sf"/>
</dbReference>
<evidence type="ECO:0000256" key="1">
    <source>
        <dbReference type="ARBA" id="ARBA00001936"/>
    </source>
</evidence>
<evidence type="ECO:0000256" key="7">
    <source>
        <dbReference type="ARBA" id="ARBA00022840"/>
    </source>
</evidence>
<dbReference type="SUPFAM" id="SSF56112">
    <property type="entry name" value="Protein kinase-like (PK-like)"/>
    <property type="match status" value="1"/>
</dbReference>
<dbReference type="InterPro" id="IPR004041">
    <property type="entry name" value="NAF_dom"/>
</dbReference>
<dbReference type="GO" id="GO:0005524">
    <property type="term" value="F:ATP binding"/>
    <property type="evidence" value="ECO:0007669"/>
    <property type="project" value="UniProtKB-KW"/>
</dbReference>
<dbReference type="AlphaFoldDB" id="A0A9Q0V035"/>
<gene>
    <name evidence="11" type="ORF">OIU74_004444</name>
</gene>
<keyword evidence="12" id="KW-1185">Reference proteome</keyword>
<dbReference type="InterPro" id="IPR000719">
    <property type="entry name" value="Prot_kinase_dom"/>
</dbReference>
<keyword evidence="6 11" id="KW-0418">Kinase</keyword>
<evidence type="ECO:0000256" key="4">
    <source>
        <dbReference type="ARBA" id="ARBA00022679"/>
    </source>
</evidence>
<keyword evidence="3" id="KW-0723">Serine/threonine-protein kinase</keyword>
<keyword evidence="7" id="KW-0067">ATP-binding</keyword>
<evidence type="ECO:0000256" key="5">
    <source>
        <dbReference type="ARBA" id="ARBA00022741"/>
    </source>
</evidence>
<keyword evidence="5" id="KW-0547">Nucleotide-binding</keyword>